<proteinExistence type="predicted"/>
<dbReference type="InterPro" id="IPR036361">
    <property type="entry name" value="SAP_dom_sf"/>
</dbReference>
<dbReference type="OMA" id="ATIWCKG"/>
<dbReference type="Proteomes" id="UP000186817">
    <property type="component" value="Unassembled WGS sequence"/>
</dbReference>
<dbReference type="Gene3D" id="1.10.720.30">
    <property type="entry name" value="SAP domain"/>
    <property type="match status" value="1"/>
</dbReference>
<organism evidence="3 4">
    <name type="scientific">Symbiodinium microadriaticum</name>
    <name type="common">Dinoflagellate</name>
    <name type="synonym">Zooxanthella microadriatica</name>
    <dbReference type="NCBI Taxonomy" id="2951"/>
    <lineage>
        <taxon>Eukaryota</taxon>
        <taxon>Sar</taxon>
        <taxon>Alveolata</taxon>
        <taxon>Dinophyceae</taxon>
        <taxon>Suessiales</taxon>
        <taxon>Symbiodiniaceae</taxon>
        <taxon>Symbiodinium</taxon>
    </lineage>
</organism>
<gene>
    <name evidence="3" type="ORF">AK812_SmicGene38753</name>
</gene>
<dbReference type="AlphaFoldDB" id="A0A1Q9CCX4"/>
<comment type="caution">
    <text evidence="3">The sequence shown here is derived from an EMBL/GenBank/DDBJ whole genome shotgun (WGS) entry which is preliminary data.</text>
</comment>
<evidence type="ECO:0000259" key="2">
    <source>
        <dbReference type="Pfam" id="PF10208"/>
    </source>
</evidence>
<dbReference type="SUPFAM" id="SSF68906">
    <property type="entry name" value="SAP domain"/>
    <property type="match status" value="1"/>
</dbReference>
<dbReference type="Pfam" id="PF10208">
    <property type="entry name" value="ARMET_C"/>
    <property type="match status" value="1"/>
</dbReference>
<dbReference type="SUPFAM" id="SSF54928">
    <property type="entry name" value="RNA-binding domain, RBD"/>
    <property type="match status" value="1"/>
</dbReference>
<evidence type="ECO:0000313" key="4">
    <source>
        <dbReference type="Proteomes" id="UP000186817"/>
    </source>
</evidence>
<protein>
    <recommendedName>
        <fullName evidence="2">ARMET C-terminal domain-containing protein</fullName>
    </recommendedName>
</protein>
<dbReference type="GO" id="GO:0003676">
    <property type="term" value="F:nucleic acid binding"/>
    <property type="evidence" value="ECO:0007669"/>
    <property type="project" value="InterPro"/>
</dbReference>
<accession>A0A1Q9CCX4</accession>
<dbReference type="OrthoDB" id="5597848at2759"/>
<evidence type="ECO:0000313" key="3">
    <source>
        <dbReference type="EMBL" id="OLP80783.1"/>
    </source>
</evidence>
<feature type="region of interest" description="Disordered" evidence="1">
    <location>
        <begin position="468"/>
        <end position="500"/>
    </location>
</feature>
<dbReference type="InterPro" id="IPR019345">
    <property type="entry name" value="ARMET_C"/>
</dbReference>
<evidence type="ECO:0000256" key="1">
    <source>
        <dbReference type="SAM" id="MobiDB-lite"/>
    </source>
</evidence>
<feature type="domain" description="ARMET C-terminal" evidence="2">
    <location>
        <begin position="497"/>
        <end position="532"/>
    </location>
</feature>
<dbReference type="EMBL" id="LSRX01001345">
    <property type="protein sequence ID" value="OLP80783.1"/>
    <property type="molecule type" value="Genomic_DNA"/>
</dbReference>
<keyword evidence="4" id="KW-1185">Reference proteome</keyword>
<dbReference type="InterPro" id="IPR035979">
    <property type="entry name" value="RBD_domain_sf"/>
</dbReference>
<reference evidence="3 4" key="1">
    <citation type="submission" date="2016-02" db="EMBL/GenBank/DDBJ databases">
        <title>Genome analysis of coral dinoflagellate symbionts highlights evolutionary adaptations to a symbiotic lifestyle.</title>
        <authorList>
            <person name="Aranda M."/>
            <person name="Li Y."/>
            <person name="Liew Y.J."/>
            <person name="Baumgarten S."/>
            <person name="Simakov O."/>
            <person name="Wilson M."/>
            <person name="Piel J."/>
            <person name="Ashoor H."/>
            <person name="Bougouffa S."/>
            <person name="Bajic V.B."/>
            <person name="Ryu T."/>
            <person name="Ravasi T."/>
            <person name="Bayer T."/>
            <person name="Micklem G."/>
            <person name="Kim H."/>
            <person name="Bhak J."/>
            <person name="Lajeunesse T.C."/>
            <person name="Voolstra C.R."/>
        </authorList>
    </citation>
    <scope>NUCLEOTIDE SEQUENCE [LARGE SCALE GENOMIC DNA]</scope>
    <source>
        <strain evidence="3 4">CCMP2467</strain>
    </source>
</reference>
<name>A0A1Q9CCX4_SYMMI</name>
<feature type="region of interest" description="Disordered" evidence="1">
    <location>
        <begin position="432"/>
        <end position="455"/>
    </location>
</feature>
<sequence>MALVDPSNPGGGILVDASAVGRPIGDTSSSAVFVNELPKNFQGGDEALHFALGQLFGQYGKIKKIELYMEEGILETQNFKGEALVVYHTSKFTGTHDAGDPVYEACRDMDGRVRVLGHRNWRIRCEAAVWQKEGFNVKDRAKKFPCVEIGNLWEYTSSTPMSWFMDIQEVIRKHVGEHIKEPFVKVEPSEGQATIWCKGAQDAMKLASIMQKSYFMGRKVVASLCRKAKPVSELLPKVPQHLSFKTPSNAKALNEVAIAPGKLAPEVAAAIRKQADELAKAASLKEDSGETSQGPAAMEAPVAGPSFLLREGCAVVLKGLVSKPENNGKRATIVRYVDDQQKYQVSLEGRFVKLKPENVEVVEDVAPKRIPKALEEDEDEDGDEQEVEANAQAVANEMAAVGLKPADAAASATQEDFTATVCVDPSLLPKKEQEDVEKERGRSRSRERWRQEKGDAIAARVAASKAEGKRCGWVVSGPPPEVSTKARVQEEPEESREDLMKMSVSDLKKLLVKFGRTARGCIEKKDFVDRLKPAGSLA</sequence>